<organism evidence="2 3">
    <name type="scientific">Teratosphaeria destructans</name>
    <dbReference type="NCBI Taxonomy" id="418781"/>
    <lineage>
        <taxon>Eukaryota</taxon>
        <taxon>Fungi</taxon>
        <taxon>Dikarya</taxon>
        <taxon>Ascomycota</taxon>
        <taxon>Pezizomycotina</taxon>
        <taxon>Dothideomycetes</taxon>
        <taxon>Dothideomycetidae</taxon>
        <taxon>Mycosphaerellales</taxon>
        <taxon>Teratosphaeriaceae</taxon>
        <taxon>Teratosphaeria</taxon>
    </lineage>
</organism>
<gene>
    <name evidence="2" type="ORF">Tdes44962_MAKER06670</name>
</gene>
<protein>
    <submittedName>
        <fullName evidence="2">Uncharacterized protein</fullName>
    </submittedName>
</protein>
<evidence type="ECO:0000313" key="3">
    <source>
        <dbReference type="Proteomes" id="UP001138500"/>
    </source>
</evidence>
<evidence type="ECO:0000313" key="2">
    <source>
        <dbReference type="EMBL" id="KAH9845385.1"/>
    </source>
</evidence>
<name>A0A9W7T0T3_9PEZI</name>
<keyword evidence="1" id="KW-0812">Transmembrane</keyword>
<keyword evidence="1" id="KW-1133">Transmembrane helix</keyword>
<reference evidence="2 3" key="2">
    <citation type="journal article" date="2021" name="Curr. Genet.">
        <title>Genetic response to nitrogen starvation in the aggressive Eucalyptus foliar pathogen Teratosphaeria destructans.</title>
        <authorList>
            <person name="Havenga M."/>
            <person name="Wingfield B.D."/>
            <person name="Wingfield M.J."/>
            <person name="Dreyer L.L."/>
            <person name="Roets F."/>
            <person name="Aylward J."/>
        </authorList>
    </citation>
    <scope>NUCLEOTIDE SEQUENCE [LARGE SCALE GENOMIC DNA]</scope>
    <source>
        <strain evidence="2">CMW44962</strain>
    </source>
</reference>
<keyword evidence="3" id="KW-1185">Reference proteome</keyword>
<keyword evidence="1" id="KW-0472">Membrane</keyword>
<evidence type="ECO:0000256" key="1">
    <source>
        <dbReference type="SAM" id="Phobius"/>
    </source>
</evidence>
<proteinExistence type="predicted"/>
<dbReference type="EMBL" id="RIBY02000080">
    <property type="protein sequence ID" value="KAH9845385.1"/>
    <property type="molecule type" value="Genomic_DNA"/>
</dbReference>
<reference evidence="2 3" key="1">
    <citation type="journal article" date="2018" name="IMA Fungus">
        <title>IMA Genome-F 10: Nine draft genome sequences of Claviceps purpurea s.lat., including C. arundinis, C. humidiphila, and C. cf. spartinae, pseudomolecules for the pitch canker pathogen Fusarium circinatum, draft genome of Davidsoniella eucalypti, Grosmannia galeiformis, Quambalaria eucalypti, and Teratosphaeria destructans.</title>
        <authorList>
            <person name="Wingfield B.D."/>
            <person name="Liu M."/>
            <person name="Nguyen H.D."/>
            <person name="Lane F.A."/>
            <person name="Morgan S.W."/>
            <person name="De Vos L."/>
            <person name="Wilken P.M."/>
            <person name="Duong T.A."/>
            <person name="Aylward J."/>
            <person name="Coetzee M.P."/>
            <person name="Dadej K."/>
            <person name="De Beer Z.W."/>
            <person name="Findlay W."/>
            <person name="Havenga M."/>
            <person name="Kolarik M."/>
            <person name="Menzies J.G."/>
            <person name="Naidoo K."/>
            <person name="Pochopski O."/>
            <person name="Shoukouhi P."/>
            <person name="Santana Q.C."/>
            <person name="Seifert K.A."/>
            <person name="Soal N."/>
            <person name="Steenkamp E.T."/>
            <person name="Tatham C.T."/>
            <person name="van der Nest M.A."/>
            <person name="Wingfield M.J."/>
        </authorList>
    </citation>
    <scope>NUCLEOTIDE SEQUENCE [LARGE SCALE GENOMIC DNA]</scope>
    <source>
        <strain evidence="2">CMW44962</strain>
    </source>
</reference>
<sequence>MAQAFIQHNYPAIKVALALVVLSEYAVGAASVILFRRNVAPVIPAEAAVPVAVPIGVVFVELASAYGAEVGETIAEMRESAPEGALEAVPEVGAVEFETGLTGRTPVPERVVVLDDETLLLLLLDDEVRGRMPVTEEEEAKVDERLLLDEVLDEEAMGKIPVVDDDEVESDGRLLLDGLELVTLELRVPERIERLRLDEPVLENTVLSVVPGVELLVPDVKTDKLVPDVVDTDAEVNELEFATDPGVSTLLADMLPGDAVDVPLIEPYSVQVVVLPE</sequence>
<dbReference type="Proteomes" id="UP001138500">
    <property type="component" value="Unassembled WGS sequence"/>
</dbReference>
<comment type="caution">
    <text evidence="2">The sequence shown here is derived from an EMBL/GenBank/DDBJ whole genome shotgun (WGS) entry which is preliminary data.</text>
</comment>
<dbReference type="AlphaFoldDB" id="A0A9W7T0T3"/>
<accession>A0A9W7T0T3</accession>
<feature type="transmembrane region" description="Helical" evidence="1">
    <location>
        <begin position="12"/>
        <end position="35"/>
    </location>
</feature>